<reference evidence="1 2" key="1">
    <citation type="submission" date="2016-10" db="EMBL/GenBank/DDBJ databases">
        <authorList>
            <person name="de Groot N.N."/>
        </authorList>
    </citation>
    <scope>NUCLEOTIDE SEQUENCE [LARGE SCALE GENOMIC DNA]</scope>
    <source>
        <strain evidence="1 2">DSM 1283</strain>
    </source>
</reference>
<protein>
    <submittedName>
        <fullName evidence="1">Uncharacterized protein</fullName>
    </submittedName>
</protein>
<name>A0A1I5JAZ8_9FIRM</name>
<organism evidence="1 2">
    <name type="scientific">Anaerocolumna aminovalerica</name>
    <dbReference type="NCBI Taxonomy" id="1527"/>
    <lineage>
        <taxon>Bacteria</taxon>
        <taxon>Bacillati</taxon>
        <taxon>Bacillota</taxon>
        <taxon>Clostridia</taxon>
        <taxon>Lachnospirales</taxon>
        <taxon>Lachnospiraceae</taxon>
        <taxon>Anaerocolumna</taxon>
    </lineage>
</organism>
<dbReference type="STRING" id="1527.SAMN04489757_1744"/>
<proteinExistence type="predicted"/>
<accession>A0A1I5JAZ8</accession>
<dbReference type="EMBL" id="FOWD01000074">
    <property type="protein sequence ID" value="SFO69546.1"/>
    <property type="molecule type" value="Genomic_DNA"/>
</dbReference>
<dbReference type="AlphaFoldDB" id="A0A1I5JAZ8"/>
<gene>
    <name evidence="1" type="ORF">SAMN04489757_1744</name>
</gene>
<evidence type="ECO:0000313" key="2">
    <source>
        <dbReference type="Proteomes" id="UP000198806"/>
    </source>
</evidence>
<keyword evidence="2" id="KW-1185">Reference proteome</keyword>
<dbReference type="Proteomes" id="UP000198806">
    <property type="component" value="Unassembled WGS sequence"/>
</dbReference>
<sequence>MIMKMKNSFEKKYSKYIMGASYTCSGKKLPVILKNNLTFFQKMQAFRNSSQTLYYRMHFACIFKIYLKYMQDTKYTMKYL</sequence>
<evidence type="ECO:0000313" key="1">
    <source>
        <dbReference type="EMBL" id="SFO69546.1"/>
    </source>
</evidence>